<protein>
    <submittedName>
        <fullName evidence="2">Uncharacterized protein</fullName>
    </submittedName>
</protein>
<feature type="compositionally biased region" description="Polar residues" evidence="1">
    <location>
        <begin position="299"/>
        <end position="314"/>
    </location>
</feature>
<feature type="region of interest" description="Disordered" evidence="1">
    <location>
        <begin position="362"/>
        <end position="381"/>
    </location>
</feature>
<dbReference type="EMBL" id="JAHRHJ020000011">
    <property type="protein sequence ID" value="KAH9295137.1"/>
    <property type="molecule type" value="Genomic_DNA"/>
</dbReference>
<sequence length="491" mass="54889">MAVAAFKSTSKRTSVGPRDKSAATTAKGKSDPSQNGAHRRTKSSDFSDNVSQICSSEGSLLNGQMNFGSATDNPLYRGSTVLEEASRLLEQSKGDSNHRRGRSLSRIQPNDDNKKQSEVVQGQRRGRSVSRPHSIYPQNELNQKANIDSGRRGRSLSCCKYYESESDMDPAYNRIRQGRVKNLGVAENKSYNPNKPARDQLHQQGLWRCSSQQNVSQSLDGYSSCVSSVTDNEKSSMHPDVCVEEKTIKSVYEQIKSLRSDHPTGDKDASGLYDVIRSEVQRAVAEIRFDLEQAIGRKNPSSLASDGSTNAPQSKSRDKIREEYVTQLEQSEKRARDLWAQFTVEEQRCQELTRIVKDLHPDPQLSQIQKPSRTRKNSAERRKISKCLTEAAQNYFDECVSISAFEDSEMSSLEELENGLPAQDIRTAKEGSFEVLTQDISSYKLANSTFYTKQITVHLETDGVVLPGMNCETDYNLTVPLNRQNSKIGSD</sequence>
<keyword evidence="3" id="KW-1185">Reference proteome</keyword>
<accession>A0AA38FB68</accession>
<dbReference type="Proteomes" id="UP000824469">
    <property type="component" value="Unassembled WGS sequence"/>
</dbReference>
<dbReference type="AlphaFoldDB" id="A0AA38FB68"/>
<feature type="compositionally biased region" description="Polar residues" evidence="1">
    <location>
        <begin position="136"/>
        <end position="146"/>
    </location>
</feature>
<evidence type="ECO:0000256" key="1">
    <source>
        <dbReference type="SAM" id="MobiDB-lite"/>
    </source>
</evidence>
<dbReference type="PANTHER" id="PTHR34466:SF3">
    <property type="entry name" value="OS11G0129800 PROTEIN"/>
    <property type="match status" value="1"/>
</dbReference>
<comment type="caution">
    <text evidence="2">The sequence shown here is derived from an EMBL/GenBank/DDBJ whole genome shotgun (WGS) entry which is preliminary data.</text>
</comment>
<feature type="region of interest" description="Disordered" evidence="1">
    <location>
        <begin position="1"/>
        <end position="51"/>
    </location>
</feature>
<feature type="non-terminal residue" evidence="2">
    <location>
        <position position="491"/>
    </location>
</feature>
<evidence type="ECO:0000313" key="2">
    <source>
        <dbReference type="EMBL" id="KAH9295137.1"/>
    </source>
</evidence>
<reference evidence="2 3" key="1">
    <citation type="journal article" date="2021" name="Nat. Plants">
        <title>The Taxus genome provides insights into paclitaxel biosynthesis.</title>
        <authorList>
            <person name="Xiong X."/>
            <person name="Gou J."/>
            <person name="Liao Q."/>
            <person name="Li Y."/>
            <person name="Zhou Q."/>
            <person name="Bi G."/>
            <person name="Li C."/>
            <person name="Du R."/>
            <person name="Wang X."/>
            <person name="Sun T."/>
            <person name="Guo L."/>
            <person name="Liang H."/>
            <person name="Lu P."/>
            <person name="Wu Y."/>
            <person name="Zhang Z."/>
            <person name="Ro D.K."/>
            <person name="Shang Y."/>
            <person name="Huang S."/>
            <person name="Yan J."/>
        </authorList>
    </citation>
    <scope>NUCLEOTIDE SEQUENCE [LARGE SCALE GENOMIC DNA]</scope>
    <source>
        <strain evidence="2">Ta-2019</strain>
    </source>
</reference>
<feature type="region of interest" description="Disordered" evidence="1">
    <location>
        <begin position="298"/>
        <end position="320"/>
    </location>
</feature>
<name>A0AA38FB68_TAXCH</name>
<feature type="region of interest" description="Disordered" evidence="1">
    <location>
        <begin position="90"/>
        <end position="152"/>
    </location>
</feature>
<dbReference type="PANTHER" id="PTHR34466">
    <property type="entry name" value="OS11G0129800 PROTEIN"/>
    <property type="match status" value="1"/>
</dbReference>
<gene>
    <name evidence="2" type="ORF">KI387_038725</name>
</gene>
<organism evidence="2 3">
    <name type="scientific">Taxus chinensis</name>
    <name type="common">Chinese yew</name>
    <name type="synonym">Taxus wallichiana var. chinensis</name>
    <dbReference type="NCBI Taxonomy" id="29808"/>
    <lineage>
        <taxon>Eukaryota</taxon>
        <taxon>Viridiplantae</taxon>
        <taxon>Streptophyta</taxon>
        <taxon>Embryophyta</taxon>
        <taxon>Tracheophyta</taxon>
        <taxon>Spermatophyta</taxon>
        <taxon>Pinopsida</taxon>
        <taxon>Pinidae</taxon>
        <taxon>Conifers II</taxon>
        <taxon>Cupressales</taxon>
        <taxon>Taxaceae</taxon>
        <taxon>Taxus</taxon>
    </lineage>
</organism>
<dbReference type="OMA" id="MNCETDY"/>
<evidence type="ECO:0000313" key="3">
    <source>
        <dbReference type="Proteomes" id="UP000824469"/>
    </source>
</evidence>
<proteinExistence type="predicted"/>